<dbReference type="EMBL" id="JASBWS010000001">
    <property type="protein sequence ID" value="KAJ9117946.1"/>
    <property type="molecule type" value="Genomic_DNA"/>
</dbReference>
<protein>
    <submittedName>
        <fullName evidence="1">Uncharacterized protein</fullName>
    </submittedName>
</protein>
<keyword evidence="2" id="KW-1185">Reference proteome</keyword>
<accession>A0ACC2X3G7</accession>
<comment type="caution">
    <text evidence="1">The sequence shown here is derived from an EMBL/GenBank/DDBJ whole genome shotgun (WGS) entry which is preliminary data.</text>
</comment>
<sequence length="844" mass="93446">MAFSTLEPQAVDEAAVLMDSGDTTVPGKLASPLREPSDVKRVLSMHMRHAEYEFYQIFSPQVHGQEKGLARSRTTPSVAQVWNILALITCEGDNSTVAPSPSSGISAITHRMRNLAPYAPYVAGLLEQSIHDTSNEHAAEHMALARWCFLSSIFFGTPPIPSTPPTDPTLPPSPPRAPEPSATVSETGIRDIPKSQWPSKSARNDPHVFSQSKSEQMEVIEQCQRPYLGMAQNVSQDIEATFIALDTDMQALYAASKTSGRGQSLQSATISERAVGPVVELAAMWLEANLAHFNAGSDSIVDSVPEGIARLPRILQRLNMRDIKQKLQHRLESNDQQKLDNQLSSNISDAINTFLGGCLLRNGANLTVRLNKVMKSKTPGELPTLWELSSRILRQQSDSEFGAHLLSTFLSTVVANISTEDPEATELRRILEEIYALLPRPTPLPVYHSLLSLYAGVSTSPAAGGKEPTVSSEASLANLIATWSRMREEKITPDLKAYMLLITGRGKKGDYQALQQTWEELTHDAECKALWQKEEKSSATYPPMRVFNHFISTLFNLPTATGSATLALSLFHYLCVPKSPYEPDLFTMNTVLRHYARKKDLQAMMDLIDRLPSFRLAPDLVTYTTLITGLLDAGKPQAAKGILDVMQKAKIVPNSYVYSLLIADLARKGNGEAMASAETILQQMKQAGVKPTTTTWTSLASGYFRANMVKEGLDALKRAQSKGVKLDRVAYNMVLRSILFSDSVPAAELDRVLRGQTRQAERSLGNATNTEAALFLLRNMIDSHVEPDSDTWFIVLDGLARQEKWSEGDVVIRLMRSRRFVVREGSAVARVVQQIRNREHRRRR</sequence>
<proteinExistence type="predicted"/>
<organism evidence="1 2">
    <name type="scientific">Naganishia adeliensis</name>
    <dbReference type="NCBI Taxonomy" id="92952"/>
    <lineage>
        <taxon>Eukaryota</taxon>
        <taxon>Fungi</taxon>
        <taxon>Dikarya</taxon>
        <taxon>Basidiomycota</taxon>
        <taxon>Agaricomycotina</taxon>
        <taxon>Tremellomycetes</taxon>
        <taxon>Filobasidiales</taxon>
        <taxon>Filobasidiaceae</taxon>
        <taxon>Naganishia</taxon>
    </lineage>
</organism>
<gene>
    <name evidence="1" type="ORF">QFC20_000227</name>
</gene>
<evidence type="ECO:0000313" key="2">
    <source>
        <dbReference type="Proteomes" id="UP001230649"/>
    </source>
</evidence>
<evidence type="ECO:0000313" key="1">
    <source>
        <dbReference type="EMBL" id="KAJ9117946.1"/>
    </source>
</evidence>
<dbReference type="Proteomes" id="UP001230649">
    <property type="component" value="Unassembled WGS sequence"/>
</dbReference>
<reference evidence="1" key="1">
    <citation type="submission" date="2023-04" db="EMBL/GenBank/DDBJ databases">
        <title>Draft Genome sequencing of Naganishia species isolated from polar environments using Oxford Nanopore Technology.</title>
        <authorList>
            <person name="Leo P."/>
            <person name="Venkateswaran K."/>
        </authorList>
    </citation>
    <scope>NUCLEOTIDE SEQUENCE</scope>
    <source>
        <strain evidence="1">MNA-CCFEE 5262</strain>
    </source>
</reference>
<name>A0ACC2X3G7_9TREE</name>